<dbReference type="RefSeq" id="WP_215925158.1">
    <property type="nucleotide sequence ID" value="NZ_BAABCB010000015.1"/>
</dbReference>
<sequence>MKFTRVANDKETKARAGSITTDHGTIETPIFMPVGTVASVKGVHQRELKNDINPDIILGNTYHLYLRPQTPILEQAGGLHKFMNWDRNILTDSGGYQVYSMSSNRKIKEEGVKFKSHIDGSYHVFTPENVMEVQRSIGADIIMAFDECTPYPCDYNYAKRSMHMTHRWLERCLTHLKKTPFKYDYEQTFFPIVQGSTYKDLRQQSAEYIANAGAEGNAIGGLSVGEPAEEMYAMTDVVCSILPEDKPRYLMGVGTPINILENIALGVDMFDCVMPTRNARNGMLFTAHGSINIKNLKWADDFSPIDEMGITFVDTEYSKAYLRHLFSVNELLGKQIATIHNLGFYLWLTREARKHIIAGDFRTWKDKMVKQMDNRL</sequence>
<dbReference type="InterPro" id="IPR002616">
    <property type="entry name" value="tRNA_ribo_trans-like"/>
</dbReference>
<dbReference type="InterPro" id="IPR004803">
    <property type="entry name" value="TGT"/>
</dbReference>
<dbReference type="SUPFAM" id="SSF51713">
    <property type="entry name" value="tRNA-guanine transglycosylase"/>
    <property type="match status" value="1"/>
</dbReference>
<dbReference type="Pfam" id="PF01702">
    <property type="entry name" value="TGT"/>
    <property type="match status" value="1"/>
</dbReference>
<dbReference type="EMBL" id="BAABCB010000015">
    <property type="protein sequence ID" value="GAA4242926.1"/>
    <property type="molecule type" value="Genomic_DNA"/>
</dbReference>
<dbReference type="InterPro" id="IPR050076">
    <property type="entry name" value="ArchSynthase1/Queuine_TRR"/>
</dbReference>
<comment type="catalytic activity">
    <reaction evidence="4">
        <text>7-aminomethyl-7-carbaguanine + guanosine(34) in tRNA = 7-aminomethyl-7-carbaguanosine(34) in tRNA + guanine</text>
        <dbReference type="Rhea" id="RHEA:24104"/>
        <dbReference type="Rhea" id="RHEA-COMP:10341"/>
        <dbReference type="Rhea" id="RHEA-COMP:10342"/>
        <dbReference type="ChEBI" id="CHEBI:16235"/>
        <dbReference type="ChEBI" id="CHEBI:58703"/>
        <dbReference type="ChEBI" id="CHEBI:74269"/>
        <dbReference type="ChEBI" id="CHEBI:82833"/>
        <dbReference type="EC" id="2.4.2.29"/>
    </reaction>
</comment>
<dbReference type="Gene3D" id="3.20.20.105">
    <property type="entry name" value="Queuine tRNA-ribosyltransferase-like"/>
    <property type="match status" value="1"/>
</dbReference>
<protein>
    <recommendedName>
        <fullName evidence="4">Queuine tRNA-ribosyltransferase</fullName>
        <ecNumber evidence="4">2.4.2.29</ecNumber>
    </recommendedName>
    <alternativeName>
        <fullName evidence="4">Guanine insertion enzyme</fullName>
    </alternativeName>
    <alternativeName>
        <fullName evidence="4">tRNA-guanine transglycosylase</fullName>
    </alternativeName>
</protein>
<keyword evidence="4" id="KW-0671">Queuosine biosynthesis</keyword>
<feature type="binding site" evidence="4">
    <location>
        <position position="146"/>
    </location>
    <ligand>
        <name>substrate</name>
    </ligand>
</feature>
<dbReference type="InterPro" id="IPR036511">
    <property type="entry name" value="TGT-like_sf"/>
</dbReference>
<evidence type="ECO:0000256" key="2">
    <source>
        <dbReference type="ARBA" id="ARBA00022679"/>
    </source>
</evidence>
<feature type="binding site" evidence="4">
    <location>
        <position position="221"/>
    </location>
    <ligand>
        <name>substrate</name>
    </ligand>
</feature>
<comment type="similarity">
    <text evidence="4">Belongs to the queuine tRNA-ribosyltransferase family.</text>
</comment>
<gene>
    <name evidence="4 6" type="primary">tgt</name>
    <name evidence="6" type="ORF">GCM10022292_15450</name>
</gene>
<dbReference type="NCBIfam" id="TIGR00430">
    <property type="entry name" value="Q_tRNA_tgt"/>
    <property type="match status" value="1"/>
</dbReference>
<evidence type="ECO:0000256" key="1">
    <source>
        <dbReference type="ARBA" id="ARBA00022676"/>
    </source>
</evidence>
<feature type="domain" description="tRNA-guanine(15) transglycosylase-like" evidence="5">
    <location>
        <begin position="12"/>
        <end position="372"/>
    </location>
</feature>
<keyword evidence="2 4" id="KW-0808">Transferase</keyword>
<comment type="caution">
    <text evidence="4">Lacks conserved residue(s) required for the propagation of feature annotation.</text>
</comment>
<dbReference type="Proteomes" id="UP001501682">
    <property type="component" value="Unassembled WGS sequence"/>
</dbReference>
<comment type="subunit">
    <text evidence="4">Homodimer. Within each dimer, one monomer is responsible for RNA recognition and catalysis, while the other monomer binds to the replacement base PreQ1.</text>
</comment>
<feature type="region of interest" description="RNA binding" evidence="4">
    <location>
        <begin position="252"/>
        <end position="258"/>
    </location>
</feature>
<dbReference type="EC" id="2.4.2.29" evidence="4"/>
<dbReference type="NCBIfam" id="TIGR00449">
    <property type="entry name" value="tgt_general"/>
    <property type="match status" value="1"/>
</dbReference>
<evidence type="ECO:0000259" key="5">
    <source>
        <dbReference type="Pfam" id="PF01702"/>
    </source>
</evidence>
<keyword evidence="1 4" id="KW-0328">Glycosyltransferase</keyword>
<evidence type="ECO:0000256" key="4">
    <source>
        <dbReference type="HAMAP-Rule" id="MF_00168"/>
    </source>
</evidence>
<feature type="region of interest" description="RNA binding; important for wobble base 34 recognition" evidence="4">
    <location>
        <begin position="276"/>
        <end position="280"/>
    </location>
</feature>
<proteinExistence type="inferred from homology"/>
<keyword evidence="7" id="KW-1185">Reference proteome</keyword>
<comment type="pathway">
    <text evidence="4">tRNA modification; tRNA-queuosine biosynthesis.</text>
</comment>
<feature type="active site" description="Proton acceptor" evidence="4">
    <location>
        <position position="92"/>
    </location>
</feature>
<dbReference type="PANTHER" id="PTHR46499">
    <property type="entry name" value="QUEUINE TRNA-RIBOSYLTRANSFERASE"/>
    <property type="match status" value="1"/>
</dbReference>
<evidence type="ECO:0000313" key="6">
    <source>
        <dbReference type="EMBL" id="GAA4242926.1"/>
    </source>
</evidence>
<organism evidence="6 7">
    <name type="scientific">Winogradskyella damuponensis</name>
    <dbReference type="NCBI Taxonomy" id="943939"/>
    <lineage>
        <taxon>Bacteria</taxon>
        <taxon>Pseudomonadati</taxon>
        <taxon>Bacteroidota</taxon>
        <taxon>Flavobacteriia</taxon>
        <taxon>Flavobacteriales</taxon>
        <taxon>Flavobacteriaceae</taxon>
        <taxon>Winogradskyella</taxon>
    </lineage>
</organism>
<comment type="function">
    <text evidence="4">Catalyzes the base-exchange of a guanine (G) residue with the queuine precursor 7-aminomethyl-7-deazaguanine (PreQ1) at position 34 (anticodon wobble position) in tRNAs with GU(N) anticodons (tRNA-Asp, -Asn, -His and -Tyr). Catalysis occurs through a double-displacement mechanism. The nucleophile active site attacks the C1' of nucleotide 34 to detach the guanine base from the RNA, forming a covalent enzyme-RNA intermediate. The proton acceptor active site deprotonates the incoming PreQ1, allowing a nucleophilic attack on the C1' of the ribose to form the product. After dissociation, two additional enzymatic reactions on the tRNA convert PreQ1 to queuine (Q), resulting in the hypermodified nucleoside queuosine (7-(((4,5-cis-dihydroxy-2-cyclopenten-1-yl)amino)methyl)-7-deazaguanosine).</text>
</comment>
<evidence type="ECO:0000256" key="3">
    <source>
        <dbReference type="ARBA" id="ARBA00022694"/>
    </source>
</evidence>
<comment type="caution">
    <text evidence="6">The sequence shown here is derived from an EMBL/GenBank/DDBJ whole genome shotgun (WGS) entry which is preliminary data.</text>
</comment>
<reference evidence="7" key="1">
    <citation type="journal article" date="2019" name="Int. J. Syst. Evol. Microbiol.">
        <title>The Global Catalogue of Microorganisms (GCM) 10K type strain sequencing project: providing services to taxonomists for standard genome sequencing and annotation.</title>
        <authorList>
            <consortium name="The Broad Institute Genomics Platform"/>
            <consortium name="The Broad Institute Genome Sequencing Center for Infectious Disease"/>
            <person name="Wu L."/>
            <person name="Ma J."/>
        </authorList>
    </citation>
    <scope>NUCLEOTIDE SEQUENCE [LARGE SCALE GENOMIC DNA]</scope>
    <source>
        <strain evidence="7">JCM 17633</strain>
    </source>
</reference>
<feature type="binding site" evidence="4">
    <location>
        <position position="194"/>
    </location>
    <ligand>
        <name>substrate</name>
    </ligand>
</feature>
<feature type="active site" description="Nucleophile" evidence="4">
    <location>
        <position position="271"/>
    </location>
</feature>
<accession>A0ABP8CSL4</accession>
<name>A0ABP8CSL4_9FLAO</name>
<keyword evidence="3 4" id="KW-0819">tRNA processing</keyword>
<dbReference type="PANTHER" id="PTHR46499:SF1">
    <property type="entry name" value="QUEUINE TRNA-RIBOSYLTRANSFERASE"/>
    <property type="match status" value="1"/>
</dbReference>
<evidence type="ECO:0000313" key="7">
    <source>
        <dbReference type="Proteomes" id="UP001501682"/>
    </source>
</evidence>
<feature type="binding site" evidence="4">
    <location>
        <begin position="92"/>
        <end position="96"/>
    </location>
    <ligand>
        <name>substrate</name>
    </ligand>
</feature>
<dbReference type="HAMAP" id="MF_00168">
    <property type="entry name" value="Q_tRNA_Tgt"/>
    <property type="match status" value="1"/>
</dbReference>